<keyword evidence="1" id="KW-0812">Transmembrane</keyword>
<evidence type="ECO:0000313" key="3">
    <source>
        <dbReference type="WBParaSite" id="ACRNAN_scaffold514.g30351.t1"/>
    </source>
</evidence>
<accession>A0A914E1K4</accession>
<proteinExistence type="predicted"/>
<dbReference type="Proteomes" id="UP000887540">
    <property type="component" value="Unplaced"/>
</dbReference>
<reference evidence="3" key="1">
    <citation type="submission" date="2022-11" db="UniProtKB">
        <authorList>
            <consortium name="WormBaseParasite"/>
        </authorList>
    </citation>
    <scope>IDENTIFICATION</scope>
</reference>
<keyword evidence="2" id="KW-1185">Reference proteome</keyword>
<dbReference type="WBParaSite" id="ACRNAN_scaffold514.g30351.t1">
    <property type="protein sequence ID" value="ACRNAN_scaffold514.g30351.t1"/>
    <property type="gene ID" value="ACRNAN_scaffold514.g30351"/>
</dbReference>
<organism evidence="2 3">
    <name type="scientific">Acrobeloides nanus</name>
    <dbReference type="NCBI Taxonomy" id="290746"/>
    <lineage>
        <taxon>Eukaryota</taxon>
        <taxon>Metazoa</taxon>
        <taxon>Ecdysozoa</taxon>
        <taxon>Nematoda</taxon>
        <taxon>Chromadorea</taxon>
        <taxon>Rhabditida</taxon>
        <taxon>Tylenchina</taxon>
        <taxon>Cephalobomorpha</taxon>
        <taxon>Cephaloboidea</taxon>
        <taxon>Cephalobidae</taxon>
        <taxon>Acrobeloides</taxon>
    </lineage>
</organism>
<name>A0A914E1K4_9BILA</name>
<keyword evidence="1" id="KW-1133">Transmembrane helix</keyword>
<evidence type="ECO:0000313" key="2">
    <source>
        <dbReference type="Proteomes" id="UP000887540"/>
    </source>
</evidence>
<protein>
    <submittedName>
        <fullName evidence="3">NADH:ubiquinone reductase (H(+)-translocating)</fullName>
    </submittedName>
</protein>
<sequence length="142" mass="16206">MVYGSFGAMFSLTFMLGVIIHSAANFAMRAYSNNMYMLQNIVFGGWTILGLLLMAVSLKGPTAFYRAMNKTKAILWEEKSLFSNKNEELIPILERIKSRIEEAKYGRHLIVSPKISWLSIKAILFIIAFAIDFIVAFWKKNL</sequence>
<dbReference type="AlphaFoldDB" id="A0A914E1K4"/>
<keyword evidence="1" id="KW-0472">Membrane</keyword>
<feature type="transmembrane region" description="Helical" evidence="1">
    <location>
        <begin position="115"/>
        <end position="138"/>
    </location>
</feature>
<feature type="transmembrane region" description="Helical" evidence="1">
    <location>
        <begin position="6"/>
        <end position="28"/>
    </location>
</feature>
<feature type="transmembrane region" description="Helical" evidence="1">
    <location>
        <begin position="40"/>
        <end position="58"/>
    </location>
</feature>
<evidence type="ECO:0000256" key="1">
    <source>
        <dbReference type="SAM" id="Phobius"/>
    </source>
</evidence>